<evidence type="ECO:0000313" key="1">
    <source>
        <dbReference type="EMBL" id="KAI8439044.1"/>
    </source>
</evidence>
<reference evidence="1 2" key="1">
    <citation type="journal article" date="2022" name="Genome Biol. Evol.">
        <title>The Spruce Budworm Genome: Reconstructing the Evolutionary History of Antifreeze Proteins.</title>
        <authorList>
            <person name="Beliveau C."/>
            <person name="Gagne P."/>
            <person name="Picq S."/>
            <person name="Vernygora O."/>
            <person name="Keeling C.I."/>
            <person name="Pinkney K."/>
            <person name="Doucet D."/>
            <person name="Wen F."/>
            <person name="Johnston J.S."/>
            <person name="Maaroufi H."/>
            <person name="Boyle B."/>
            <person name="Laroche J."/>
            <person name="Dewar K."/>
            <person name="Juretic N."/>
            <person name="Blackburn G."/>
            <person name="Nisole A."/>
            <person name="Brunet B."/>
            <person name="Brandao M."/>
            <person name="Lumley L."/>
            <person name="Duan J."/>
            <person name="Quan G."/>
            <person name="Lucarotti C.J."/>
            <person name="Roe A.D."/>
            <person name="Sperling F.A.H."/>
            <person name="Levesque R.C."/>
            <person name="Cusson M."/>
        </authorList>
    </citation>
    <scope>NUCLEOTIDE SEQUENCE [LARGE SCALE GENOMIC DNA]</scope>
    <source>
        <strain evidence="1">Glfc:IPQL:Cfum</strain>
    </source>
</reference>
<protein>
    <submittedName>
        <fullName evidence="1">Uncharacterized protein</fullName>
    </submittedName>
</protein>
<evidence type="ECO:0000313" key="2">
    <source>
        <dbReference type="Proteomes" id="UP001064048"/>
    </source>
</evidence>
<dbReference type="EMBL" id="CM046123">
    <property type="protein sequence ID" value="KAI8439044.1"/>
    <property type="molecule type" value="Genomic_DNA"/>
</dbReference>
<gene>
    <name evidence="1" type="ORF">MSG28_012916</name>
</gene>
<keyword evidence="2" id="KW-1185">Reference proteome</keyword>
<name>A0ACC0KRT4_CHOFU</name>
<organism evidence="1 2">
    <name type="scientific">Choristoneura fumiferana</name>
    <name type="common">Spruce budworm moth</name>
    <name type="synonym">Archips fumiferana</name>
    <dbReference type="NCBI Taxonomy" id="7141"/>
    <lineage>
        <taxon>Eukaryota</taxon>
        <taxon>Metazoa</taxon>
        <taxon>Ecdysozoa</taxon>
        <taxon>Arthropoda</taxon>
        <taxon>Hexapoda</taxon>
        <taxon>Insecta</taxon>
        <taxon>Pterygota</taxon>
        <taxon>Neoptera</taxon>
        <taxon>Endopterygota</taxon>
        <taxon>Lepidoptera</taxon>
        <taxon>Glossata</taxon>
        <taxon>Ditrysia</taxon>
        <taxon>Tortricoidea</taxon>
        <taxon>Tortricidae</taxon>
        <taxon>Tortricinae</taxon>
        <taxon>Choristoneura</taxon>
    </lineage>
</organism>
<comment type="caution">
    <text evidence="1">The sequence shown here is derived from an EMBL/GenBank/DDBJ whole genome shotgun (WGS) entry which is preliminary data.</text>
</comment>
<dbReference type="Proteomes" id="UP001064048">
    <property type="component" value="Chromosome 23"/>
</dbReference>
<sequence>MRKFMRTRTAPAPPPHPPPPPPPRTRPTDTPVNGSAGARRDDRSTLSTSRYLSSLSSLHLNKSRQNVRKSGAWEPAHGAAPYAAPLIRRANDGVCSRYWGGSAGSGGAPPPWEDAEFPPARALGARAGCVVWKRPHISPNSLSMRAMSLMCRAIIVIVVCMRVVAPPPPAPAHSAAPRRPTVVSLSFILFIHARRSERS</sequence>
<accession>A0ACC0KRT4</accession>
<proteinExistence type="predicted"/>